<dbReference type="SUPFAM" id="SSF56300">
    <property type="entry name" value="Metallo-dependent phosphatases"/>
    <property type="match status" value="1"/>
</dbReference>
<dbReference type="Pfam" id="PF00149">
    <property type="entry name" value="Metallophos"/>
    <property type="match status" value="1"/>
</dbReference>
<dbReference type="InterPro" id="IPR004843">
    <property type="entry name" value="Calcineurin-like_PHP"/>
</dbReference>
<dbReference type="InterPro" id="IPR029052">
    <property type="entry name" value="Metallo-depent_PP-like"/>
</dbReference>
<evidence type="ECO:0000313" key="4">
    <source>
        <dbReference type="Proteomes" id="UP001321825"/>
    </source>
</evidence>
<reference evidence="4" key="1">
    <citation type="journal article" date="2024" name="Int. J. Syst. Evol. Microbiol.">
        <title>Methylomarinovum tepidoasis sp. nov., a moderately thermophilic methanotroph of the family Methylothermaceae isolated from a deep-sea hydrothermal field.</title>
        <authorList>
            <person name="Hirayama H."/>
            <person name="Takaki Y."/>
            <person name="Abe M."/>
            <person name="Miyazaki M."/>
            <person name="Uematsu K."/>
            <person name="Matsui Y."/>
            <person name="Takai K."/>
        </authorList>
    </citation>
    <scope>NUCLEOTIDE SEQUENCE [LARGE SCALE GENOMIC DNA]</scope>
    <source>
        <strain evidence="4">IT-9</strain>
    </source>
</reference>
<protein>
    <recommendedName>
        <fullName evidence="2">Calcineurin-like phosphoesterase domain-containing protein</fullName>
    </recommendedName>
</protein>
<evidence type="ECO:0000256" key="1">
    <source>
        <dbReference type="SAM" id="SignalP"/>
    </source>
</evidence>
<gene>
    <name evidence="3" type="ORF">MIT9_P0207</name>
</gene>
<keyword evidence="4" id="KW-1185">Reference proteome</keyword>
<dbReference type="EMBL" id="AP024714">
    <property type="protein sequence ID" value="BCX80633.1"/>
    <property type="molecule type" value="Genomic_DNA"/>
</dbReference>
<feature type="chain" id="PRO_5043616893" description="Calcineurin-like phosphoesterase domain-containing protein" evidence="1">
    <location>
        <begin position="21"/>
        <end position="345"/>
    </location>
</feature>
<name>A0AAU9CLB0_9GAMM</name>
<organism evidence="3 4">
    <name type="scientific">Methylomarinovum caldicuralii</name>
    <dbReference type="NCBI Taxonomy" id="438856"/>
    <lineage>
        <taxon>Bacteria</taxon>
        <taxon>Pseudomonadati</taxon>
        <taxon>Pseudomonadota</taxon>
        <taxon>Gammaproteobacteria</taxon>
        <taxon>Methylococcales</taxon>
        <taxon>Methylothermaceae</taxon>
        <taxon>Methylomarinovum</taxon>
    </lineage>
</organism>
<keyword evidence="1" id="KW-0732">Signal</keyword>
<feature type="signal peptide" evidence="1">
    <location>
        <begin position="1"/>
        <end position="20"/>
    </location>
</feature>
<dbReference type="RefSeq" id="WP_317705598.1">
    <property type="nucleotide sequence ID" value="NZ_AP024714.1"/>
</dbReference>
<dbReference type="KEGG" id="mcau:MIT9_P0207"/>
<dbReference type="GO" id="GO:0016787">
    <property type="term" value="F:hydrolase activity"/>
    <property type="evidence" value="ECO:0007669"/>
    <property type="project" value="InterPro"/>
</dbReference>
<dbReference type="AlphaFoldDB" id="A0AAU9CLB0"/>
<sequence>MKILLLLLGLVAIPYQLSHADSQENRFYPSRLKGEAFSFALIGDLPYGDDQVARFDKLVENVNRDPRVKFVLHTGDIKGGGERCDDERILARFRQYQQFTRAFVYTPGDNEWTDCHRVSNGSFNPLERLAFLRQVFFSDPDRSSGGHPIFVHSQARMPGFETFIENVWFQRAGVVFGTVHVVGSNNDLKPWLGFDPADSVDNPRADRIAEFEQRRDAAIAWLDQIFDQAERHNAKGVFLVMQANPRFDLPEDDPARAGFKDIIDHLRARVADFGKPVVLAHGDFHEYLVDKPFDSFEDNPRLPNFTRVQTFGSPRVNWIKVHVLPNTSAVFLFEQQILADPSVQN</sequence>
<feature type="domain" description="Calcineurin-like phosphoesterase" evidence="2">
    <location>
        <begin position="38"/>
        <end position="152"/>
    </location>
</feature>
<accession>A0AAU9CLB0</accession>
<dbReference type="CDD" id="cd00838">
    <property type="entry name" value="MPP_superfamily"/>
    <property type="match status" value="1"/>
</dbReference>
<dbReference type="Proteomes" id="UP001321825">
    <property type="component" value="Chromosome"/>
</dbReference>
<evidence type="ECO:0000313" key="3">
    <source>
        <dbReference type="EMBL" id="BCX80633.1"/>
    </source>
</evidence>
<proteinExistence type="predicted"/>
<evidence type="ECO:0000259" key="2">
    <source>
        <dbReference type="Pfam" id="PF00149"/>
    </source>
</evidence>